<name>A0A4P9Y3H3_9FUNG</name>
<dbReference type="GO" id="GO:0006183">
    <property type="term" value="P:GTP biosynthetic process"/>
    <property type="evidence" value="ECO:0007669"/>
    <property type="project" value="InterPro"/>
</dbReference>
<comment type="similarity">
    <text evidence="1 11 12">Belongs to the NDK family.</text>
</comment>
<evidence type="ECO:0000256" key="5">
    <source>
        <dbReference type="ARBA" id="ARBA00022723"/>
    </source>
</evidence>
<dbReference type="SMART" id="SM00562">
    <property type="entry name" value="NDK"/>
    <property type="match status" value="1"/>
</dbReference>
<dbReference type="SUPFAM" id="SSF54919">
    <property type="entry name" value="Nucleoside diphosphate kinase, NDK"/>
    <property type="match status" value="1"/>
</dbReference>
<keyword evidence="4 13" id="KW-0808">Transferase</keyword>
<evidence type="ECO:0000256" key="13">
    <source>
        <dbReference type="RuleBase" id="RU004013"/>
    </source>
</evidence>
<evidence type="ECO:0000256" key="8">
    <source>
        <dbReference type="ARBA" id="ARBA00022840"/>
    </source>
</evidence>
<evidence type="ECO:0000256" key="1">
    <source>
        <dbReference type="ARBA" id="ARBA00008142"/>
    </source>
</evidence>
<dbReference type="GO" id="GO:0005524">
    <property type="term" value="F:ATP binding"/>
    <property type="evidence" value="ECO:0007669"/>
    <property type="project" value="UniProtKB-KW"/>
</dbReference>
<evidence type="ECO:0000256" key="11">
    <source>
        <dbReference type="PROSITE-ProRule" id="PRU00706"/>
    </source>
</evidence>
<keyword evidence="8 13" id="KW-0067">ATP-binding</keyword>
<proteinExistence type="inferred from homology"/>
<feature type="domain" description="Nucleoside diphosphate kinase-like" evidence="14">
    <location>
        <begin position="6"/>
        <end position="148"/>
    </location>
</feature>
<evidence type="ECO:0000259" key="14">
    <source>
        <dbReference type="SMART" id="SM00562"/>
    </source>
</evidence>
<dbReference type="GO" id="GO:0006228">
    <property type="term" value="P:UTP biosynthetic process"/>
    <property type="evidence" value="ECO:0007669"/>
    <property type="project" value="InterPro"/>
</dbReference>
<dbReference type="Gene3D" id="3.30.70.141">
    <property type="entry name" value="Nucleoside diphosphate kinase-like domain"/>
    <property type="match status" value="1"/>
</dbReference>
<dbReference type="PROSITE" id="PS00469">
    <property type="entry name" value="NDPK"/>
    <property type="match status" value="1"/>
</dbReference>
<feature type="binding site" evidence="11">
    <location>
        <position position="123"/>
    </location>
    <ligand>
        <name>ATP</name>
        <dbReference type="ChEBI" id="CHEBI:30616"/>
    </ligand>
</feature>
<feature type="binding site" evidence="11">
    <location>
        <position position="65"/>
    </location>
    <ligand>
        <name>ATP</name>
        <dbReference type="ChEBI" id="CHEBI:30616"/>
    </ligand>
</feature>
<sequence>MAASIRQVTLALLKPDLCADPLRVRAVVNILESADSGLEILHRRRLLWSEEEAGHFYAEHKGRFFYERLVGYMTSRAFEALALEGPNAIQQWRSLIGPTQPVRARISMPMTLRAMYGLTDTRNSFHGSDSPETARAELALFFPKFYPGA</sequence>
<keyword evidence="10" id="KW-0546">Nucleotide metabolism</keyword>
<dbReference type="InterPro" id="IPR001564">
    <property type="entry name" value="Nucleoside_diP_kinase"/>
</dbReference>
<evidence type="ECO:0000256" key="7">
    <source>
        <dbReference type="ARBA" id="ARBA00022777"/>
    </source>
</evidence>
<feature type="binding site" evidence="11">
    <location>
        <position position="113"/>
    </location>
    <ligand>
        <name>ATP</name>
        <dbReference type="ChEBI" id="CHEBI:30616"/>
    </ligand>
</feature>
<keyword evidence="5" id="KW-0479">Metal-binding</keyword>
<keyword evidence="9" id="KW-0460">Magnesium</keyword>
<dbReference type="PRINTS" id="PR01243">
    <property type="entry name" value="NUCDPKINASE"/>
</dbReference>
<feature type="binding site" evidence="11">
    <location>
        <position position="93"/>
    </location>
    <ligand>
        <name>ATP</name>
        <dbReference type="ChEBI" id="CHEBI:30616"/>
    </ligand>
</feature>
<dbReference type="GO" id="GO:0004550">
    <property type="term" value="F:nucleoside diphosphate kinase activity"/>
    <property type="evidence" value="ECO:0007669"/>
    <property type="project" value="UniProtKB-EC"/>
</dbReference>
<evidence type="ECO:0000256" key="10">
    <source>
        <dbReference type="ARBA" id="ARBA00023080"/>
    </source>
</evidence>
<dbReference type="GO" id="GO:0006241">
    <property type="term" value="P:CTP biosynthetic process"/>
    <property type="evidence" value="ECO:0007669"/>
    <property type="project" value="InterPro"/>
</dbReference>
<evidence type="ECO:0000256" key="12">
    <source>
        <dbReference type="RuleBase" id="RU004011"/>
    </source>
</evidence>
<dbReference type="PANTHER" id="PTHR46161">
    <property type="entry name" value="NUCLEOSIDE DIPHOSPHATE KINASE"/>
    <property type="match status" value="1"/>
</dbReference>
<reference evidence="16" key="1">
    <citation type="journal article" date="2018" name="Nat. Microbiol.">
        <title>Leveraging single-cell genomics to expand the fungal tree of life.</title>
        <authorList>
            <person name="Ahrendt S.R."/>
            <person name="Quandt C.A."/>
            <person name="Ciobanu D."/>
            <person name="Clum A."/>
            <person name="Salamov A."/>
            <person name="Andreopoulos B."/>
            <person name="Cheng J.F."/>
            <person name="Woyke T."/>
            <person name="Pelin A."/>
            <person name="Henrissat B."/>
            <person name="Reynolds N.K."/>
            <person name="Benny G.L."/>
            <person name="Smith M.E."/>
            <person name="James T.Y."/>
            <person name="Grigoriev I.V."/>
        </authorList>
    </citation>
    <scope>NUCLEOTIDE SEQUENCE [LARGE SCALE GENOMIC DNA]</scope>
</reference>
<evidence type="ECO:0000256" key="4">
    <source>
        <dbReference type="ARBA" id="ARBA00022679"/>
    </source>
</evidence>
<evidence type="ECO:0000256" key="3">
    <source>
        <dbReference type="ARBA" id="ARBA00022490"/>
    </source>
</evidence>
<dbReference type="EMBL" id="KZ988013">
    <property type="protein sequence ID" value="RKP13466.1"/>
    <property type="molecule type" value="Genomic_DNA"/>
</dbReference>
<keyword evidence="6 13" id="KW-0547">Nucleotide-binding</keyword>
<dbReference type="PROSITE" id="PS51374">
    <property type="entry name" value="NDPK_LIKE"/>
    <property type="match status" value="1"/>
</dbReference>
<feature type="binding site" evidence="11">
    <location>
        <position position="99"/>
    </location>
    <ligand>
        <name>ATP</name>
        <dbReference type="ChEBI" id="CHEBI:30616"/>
    </ligand>
</feature>
<keyword evidence="16" id="KW-1185">Reference proteome</keyword>
<keyword evidence="7 13" id="KW-0418">Kinase</keyword>
<dbReference type="GO" id="GO:0046872">
    <property type="term" value="F:metal ion binding"/>
    <property type="evidence" value="ECO:0007669"/>
    <property type="project" value="UniProtKB-KW"/>
</dbReference>
<organism evidence="15 16">
    <name type="scientific">Piptocephalis cylindrospora</name>
    <dbReference type="NCBI Taxonomy" id="1907219"/>
    <lineage>
        <taxon>Eukaryota</taxon>
        <taxon>Fungi</taxon>
        <taxon>Fungi incertae sedis</taxon>
        <taxon>Zoopagomycota</taxon>
        <taxon>Zoopagomycotina</taxon>
        <taxon>Zoopagomycetes</taxon>
        <taxon>Zoopagales</taxon>
        <taxon>Piptocephalidaceae</taxon>
        <taxon>Piptocephalis</taxon>
    </lineage>
</organism>
<dbReference type="EC" id="2.7.4.6" evidence="13"/>
<protein>
    <recommendedName>
        <fullName evidence="2 13">Nucleoside diphosphate kinase</fullName>
        <ecNumber evidence="13">2.7.4.6</ecNumber>
    </recommendedName>
</protein>
<dbReference type="Pfam" id="PF00334">
    <property type="entry name" value="NDK"/>
    <property type="match status" value="1"/>
</dbReference>
<feature type="active site" description="Pros-phosphohistidine intermediate" evidence="11">
    <location>
        <position position="126"/>
    </location>
</feature>
<evidence type="ECO:0000313" key="16">
    <source>
        <dbReference type="Proteomes" id="UP000267251"/>
    </source>
</evidence>
<dbReference type="InterPro" id="IPR023005">
    <property type="entry name" value="Nucleoside_diP_kinase_AS"/>
</dbReference>
<dbReference type="InterPro" id="IPR036850">
    <property type="entry name" value="NDK-like_dom_sf"/>
</dbReference>
<evidence type="ECO:0000313" key="15">
    <source>
        <dbReference type="EMBL" id="RKP13466.1"/>
    </source>
</evidence>
<accession>A0A4P9Y3H3</accession>
<dbReference type="InterPro" id="IPR034907">
    <property type="entry name" value="NDK-like_dom"/>
</dbReference>
<evidence type="ECO:0000256" key="6">
    <source>
        <dbReference type="ARBA" id="ARBA00022741"/>
    </source>
</evidence>
<dbReference type="Proteomes" id="UP000267251">
    <property type="component" value="Unassembled WGS sequence"/>
</dbReference>
<comment type="catalytic activity">
    <reaction evidence="13">
        <text>a 2'-deoxyribonucleoside 5'-diphosphate + ATP = a 2'-deoxyribonucleoside 5'-triphosphate + ADP</text>
        <dbReference type="Rhea" id="RHEA:44640"/>
        <dbReference type="ChEBI" id="CHEBI:30616"/>
        <dbReference type="ChEBI" id="CHEBI:61560"/>
        <dbReference type="ChEBI" id="CHEBI:73316"/>
        <dbReference type="ChEBI" id="CHEBI:456216"/>
        <dbReference type="EC" id="2.7.4.6"/>
    </reaction>
</comment>
<dbReference type="OrthoDB" id="2162449at2759"/>
<keyword evidence="3" id="KW-0963">Cytoplasm</keyword>
<dbReference type="AlphaFoldDB" id="A0A4P9Y3H3"/>
<gene>
    <name evidence="15" type="ORF">BJ684DRAFT_10014</name>
</gene>
<evidence type="ECO:0000256" key="9">
    <source>
        <dbReference type="ARBA" id="ARBA00022842"/>
    </source>
</evidence>
<feature type="binding site" evidence="11">
    <location>
        <position position="14"/>
    </location>
    <ligand>
        <name>ATP</name>
        <dbReference type="ChEBI" id="CHEBI:30616"/>
    </ligand>
</feature>
<dbReference type="PANTHER" id="PTHR46161:SF3">
    <property type="entry name" value="NUCLEOSIDE DIPHOSPHATE KINASE DDB_G0292928-RELATED"/>
    <property type="match status" value="1"/>
</dbReference>
<evidence type="ECO:0000256" key="2">
    <source>
        <dbReference type="ARBA" id="ARBA00017632"/>
    </source>
</evidence>